<keyword evidence="2" id="KW-0285">Flavoprotein</keyword>
<dbReference type="SUPFAM" id="SSF51905">
    <property type="entry name" value="FAD/NAD(P)-binding domain"/>
    <property type="match status" value="1"/>
</dbReference>
<feature type="domain" description="RsdA/BaiN/AoA(So)-like Rossmann fold-like" evidence="4">
    <location>
        <begin position="6"/>
        <end position="376"/>
    </location>
</feature>
<dbReference type="PANTHER" id="PTHR42887">
    <property type="entry name" value="OS12G0638800 PROTEIN"/>
    <property type="match status" value="1"/>
</dbReference>
<dbReference type="NCBIfam" id="TIGR00275">
    <property type="entry name" value="aminoacetone oxidase family FAD-binding enzyme"/>
    <property type="match status" value="1"/>
</dbReference>
<dbReference type="Pfam" id="PF03486">
    <property type="entry name" value="HI0933_like"/>
    <property type="match status" value="1"/>
</dbReference>
<evidence type="ECO:0000259" key="5">
    <source>
        <dbReference type="Pfam" id="PF22780"/>
    </source>
</evidence>
<dbReference type="InterPro" id="IPR036188">
    <property type="entry name" value="FAD/NAD-bd_sf"/>
</dbReference>
<evidence type="ECO:0000313" key="6">
    <source>
        <dbReference type="EMBL" id="CUV65403.1"/>
    </source>
</evidence>
<comment type="cofactor">
    <cofactor evidence="1">
        <name>FAD</name>
        <dbReference type="ChEBI" id="CHEBI:57692"/>
    </cofactor>
</comment>
<dbReference type="InterPro" id="IPR055178">
    <property type="entry name" value="RsdA/BaiN/AoA(So)-like_dom"/>
</dbReference>
<protein>
    <submittedName>
        <fullName evidence="6">Putative oxidoreductase with FAD/NAD(P)-binding domain</fullName>
    </submittedName>
</protein>
<evidence type="ECO:0000256" key="2">
    <source>
        <dbReference type="ARBA" id="ARBA00022630"/>
    </source>
</evidence>
<dbReference type="Gene3D" id="2.40.30.10">
    <property type="entry name" value="Translation factors"/>
    <property type="match status" value="1"/>
</dbReference>
<organism evidence="6">
    <name type="scientific">Sulfurovum sp. enrichment culture clone C5</name>
    <dbReference type="NCBI Taxonomy" id="497650"/>
    <lineage>
        <taxon>Bacteria</taxon>
        <taxon>Pseudomonadati</taxon>
        <taxon>Campylobacterota</taxon>
        <taxon>Epsilonproteobacteria</taxon>
        <taxon>Campylobacterales</taxon>
        <taxon>Sulfurovaceae</taxon>
        <taxon>Sulfurovum</taxon>
        <taxon>environmental samples</taxon>
    </lineage>
</organism>
<dbReference type="InterPro" id="IPR004792">
    <property type="entry name" value="BaiN-like"/>
</dbReference>
<dbReference type="Pfam" id="PF22780">
    <property type="entry name" value="HI0933_like_1st"/>
    <property type="match status" value="1"/>
</dbReference>
<dbReference type="PANTHER" id="PTHR42887:SF2">
    <property type="entry name" value="OS12G0638800 PROTEIN"/>
    <property type="match status" value="1"/>
</dbReference>
<dbReference type="Gene3D" id="1.10.8.260">
    <property type="entry name" value="HI0933 insert domain-like"/>
    <property type="match status" value="1"/>
</dbReference>
<dbReference type="SUPFAM" id="SSF160996">
    <property type="entry name" value="HI0933 insert domain-like"/>
    <property type="match status" value="1"/>
</dbReference>
<proteinExistence type="predicted"/>
<feature type="domain" description="RsdA/BaiN/AoA(So)-like insert" evidence="5">
    <location>
        <begin position="185"/>
        <end position="323"/>
    </location>
</feature>
<name>A0A0S4XM75_9BACT</name>
<dbReference type="InterPro" id="IPR023166">
    <property type="entry name" value="BaiN-like_dom_sf"/>
</dbReference>
<keyword evidence="3" id="KW-0274">FAD</keyword>
<reference evidence="6" key="1">
    <citation type="submission" date="2015-11" db="EMBL/GenBank/DDBJ databases">
        <authorList>
            <person name="Zhang Y."/>
            <person name="Guo Z."/>
        </authorList>
    </citation>
    <scope>NUCLEOTIDE SEQUENCE</scope>
    <source>
        <strain evidence="6">BN30871</strain>
    </source>
</reference>
<dbReference type="InterPro" id="IPR057661">
    <property type="entry name" value="RsdA/BaiN/AoA(So)_Rossmann"/>
</dbReference>
<evidence type="ECO:0000259" key="4">
    <source>
        <dbReference type="Pfam" id="PF03486"/>
    </source>
</evidence>
<sequence>MNNIFDVVVVGGGASGLMFSSLVKTKKVAIIEHNQKLGAKILISGGGKCNITNEFVTEKNFLGNHDFAKSILKSFDQNVTLRHFHQKGLKTIKIKNNQYFCEKSAKDLLDILTKESKRHTILLGEELLDIEQNRDIFNIKTSKRELNAKNVVIASGGLSYSSIGASDIGYKIASKFGHKMVKTAPALVGLTLQKEQFFFKELSGISCEVSIKVGEQICKGSLLFAHKGISGPAVLDASLYWEKGEISIDFLPDMKLEDLRSSNKNISTVLPMSKRLAMAFLTHLDLDDKKFSSLSKSEFEKLKIIKDYRFAPAGTFGYNKAEVTKGGVDTSEINPKSMMSIKCQGLYFIGEVLDVTGQLGGYNLQWAFSSAFVAANNINKE</sequence>
<dbReference type="Gene3D" id="3.50.50.60">
    <property type="entry name" value="FAD/NAD(P)-binding domain"/>
    <property type="match status" value="1"/>
</dbReference>
<dbReference type="EMBL" id="FAXN01000033">
    <property type="protein sequence ID" value="CUV65403.1"/>
    <property type="molecule type" value="Genomic_DNA"/>
</dbReference>
<evidence type="ECO:0000256" key="1">
    <source>
        <dbReference type="ARBA" id="ARBA00001974"/>
    </source>
</evidence>
<dbReference type="AlphaFoldDB" id="A0A0S4XM75"/>
<gene>
    <name evidence="6" type="ORF">BN3087_330019</name>
</gene>
<accession>A0A0S4XM75</accession>
<evidence type="ECO:0000256" key="3">
    <source>
        <dbReference type="ARBA" id="ARBA00022827"/>
    </source>
</evidence>